<dbReference type="Pfam" id="PF07715">
    <property type="entry name" value="Plug"/>
    <property type="match status" value="1"/>
</dbReference>
<dbReference type="InterPro" id="IPR012910">
    <property type="entry name" value="Plug_dom"/>
</dbReference>
<keyword evidence="6 10" id="KW-0798">TonB box</keyword>
<dbReference type="InterPro" id="IPR000531">
    <property type="entry name" value="Beta-barrel_TonB"/>
</dbReference>
<accession>Q12JH5</accession>
<dbReference type="InterPro" id="IPR037066">
    <property type="entry name" value="Plug_dom_sf"/>
</dbReference>
<keyword evidence="15" id="KW-1185">Reference proteome</keyword>
<proteinExistence type="inferred from homology"/>
<dbReference type="eggNOG" id="COG4771">
    <property type="taxonomic scope" value="Bacteria"/>
</dbReference>
<evidence type="ECO:0000256" key="10">
    <source>
        <dbReference type="RuleBase" id="RU003357"/>
    </source>
</evidence>
<evidence type="ECO:0000313" key="14">
    <source>
        <dbReference type="EMBL" id="ABE56401.1"/>
    </source>
</evidence>
<organism evidence="14 15">
    <name type="scientific">Shewanella denitrificans (strain OS217 / ATCC BAA-1090 / DSM 15013)</name>
    <dbReference type="NCBI Taxonomy" id="318161"/>
    <lineage>
        <taxon>Bacteria</taxon>
        <taxon>Pseudomonadati</taxon>
        <taxon>Pseudomonadota</taxon>
        <taxon>Gammaproteobacteria</taxon>
        <taxon>Alteromonadales</taxon>
        <taxon>Shewanellaceae</taxon>
        <taxon>Shewanella</taxon>
    </lineage>
</organism>
<dbReference type="AlphaFoldDB" id="Q12JH5"/>
<comment type="similarity">
    <text evidence="2 9 10">Belongs to the TonB-dependent receptor family.</text>
</comment>
<dbReference type="PROSITE" id="PS52016">
    <property type="entry name" value="TONB_DEPENDENT_REC_3"/>
    <property type="match status" value="1"/>
</dbReference>
<keyword evidence="8 9" id="KW-0998">Cell outer membrane</keyword>
<evidence type="ECO:0000256" key="9">
    <source>
        <dbReference type="PROSITE-ProRule" id="PRU01360"/>
    </source>
</evidence>
<evidence type="ECO:0000256" key="5">
    <source>
        <dbReference type="ARBA" id="ARBA00022692"/>
    </source>
</evidence>
<keyword evidence="7 9" id="KW-0472">Membrane</keyword>
<dbReference type="PANTHER" id="PTHR30069:SF41">
    <property type="entry name" value="HEME_HEMOPEXIN UTILIZATION PROTEIN C"/>
    <property type="match status" value="1"/>
</dbReference>
<evidence type="ECO:0000256" key="7">
    <source>
        <dbReference type="ARBA" id="ARBA00023136"/>
    </source>
</evidence>
<dbReference type="KEGG" id="sdn:Sden_3124"/>
<evidence type="ECO:0000256" key="1">
    <source>
        <dbReference type="ARBA" id="ARBA00004571"/>
    </source>
</evidence>
<feature type="domain" description="TonB-dependent receptor plug" evidence="13">
    <location>
        <begin position="112"/>
        <end position="220"/>
    </location>
</feature>
<evidence type="ECO:0000256" key="3">
    <source>
        <dbReference type="ARBA" id="ARBA00022448"/>
    </source>
</evidence>
<keyword evidence="4 9" id="KW-1134">Transmembrane beta strand</keyword>
<feature type="region of interest" description="Disordered" evidence="11">
    <location>
        <begin position="282"/>
        <end position="304"/>
    </location>
</feature>
<dbReference type="HOGENOM" id="CLU_379420_0_0_6"/>
<dbReference type="GO" id="GO:0009279">
    <property type="term" value="C:cell outer membrane"/>
    <property type="evidence" value="ECO:0007669"/>
    <property type="project" value="UniProtKB-SubCell"/>
</dbReference>
<evidence type="ECO:0000313" key="15">
    <source>
        <dbReference type="Proteomes" id="UP000001982"/>
    </source>
</evidence>
<gene>
    <name evidence="14" type="ordered locus">Sden_3124</name>
</gene>
<evidence type="ECO:0000256" key="8">
    <source>
        <dbReference type="ARBA" id="ARBA00023237"/>
    </source>
</evidence>
<dbReference type="GO" id="GO:0015344">
    <property type="term" value="F:siderophore uptake transmembrane transporter activity"/>
    <property type="evidence" value="ECO:0007669"/>
    <property type="project" value="TreeGrafter"/>
</dbReference>
<keyword evidence="5 9" id="KW-0812">Transmembrane</keyword>
<evidence type="ECO:0000259" key="13">
    <source>
        <dbReference type="Pfam" id="PF07715"/>
    </source>
</evidence>
<dbReference type="SUPFAM" id="SSF56935">
    <property type="entry name" value="Porins"/>
    <property type="match status" value="1"/>
</dbReference>
<dbReference type="Proteomes" id="UP000001982">
    <property type="component" value="Chromosome"/>
</dbReference>
<evidence type="ECO:0000256" key="2">
    <source>
        <dbReference type="ARBA" id="ARBA00009810"/>
    </source>
</evidence>
<comment type="subcellular location">
    <subcellularLocation>
        <location evidence="1 9">Cell outer membrane</location>
        <topology evidence="1 9">Multi-pass membrane protein</topology>
    </subcellularLocation>
</comment>
<evidence type="ECO:0000256" key="4">
    <source>
        <dbReference type="ARBA" id="ARBA00022452"/>
    </source>
</evidence>
<dbReference type="InterPro" id="IPR039426">
    <property type="entry name" value="TonB-dep_rcpt-like"/>
</dbReference>
<sequence length="791" mass="88949">MRMPLYSSAYSAKASTNKVNFTSPKLIGSKLIMPGSVRVRLAKALRTGSLLGLASLIFTPLLSFSIAAEEQVSSQDTAKVQLKSPNEQDKNHSTLEVIQVIGTRLNLRQKALEVPRSMTVVTDKYIQDTQATELTDVLVQTPSISVSDNDRPLMGNISIRGFGNERINLEVDGVSYKQFSDGSNANGYISPLDLDPSIVRGVEITRGADGIGSGSGAIGGQVKVVTKGAWDYTSGAAGSGVLVRTGMDDATHMRRGGVTGYVATDELALVLHANRRTFGDIKLNPRDSEGSLRGQTQTLKNDGQSDDLRLKVNWDSAHGQLDSDTFYTASEVAELPFGNNTRWIDQALTESETGERLSQSLAYHYASDSQWLDLRAKAYYQDYQRVREQDGKIVLGKNEYPFNKQDSFEDQSFGLSLSNSINHQMNDWKGELQLFASVDRSQFEDTVTDRLTNTQATYYGHSQGDMFALGVRHESDYSSWLSTEAGIRLDSFSNQSDNFTEYGENSDEQWSSNLGVTIRPTEWLRFYGRYNESFRGANLRELYKKDEWVCHRPSKHCYSEPQPGLKPESSSNYEFGFGLVFKDIAFSDQLLFKLNWFDTQVDNYIDTAPYMYKLVDGQKVAASPKEATHRDYSSKNIGKLYSKGIEAELTYQYQDLDIFANYSRVRMDVEGMPNFYLGTIEQVRQPYTRAPQDRINLGLSWQLVSELRLSWVSSFAMDMKRLPELYLENEMDAEGYQVHSLYITYQASWLSGFELRAGVENLLDEAYSVWPDDEDTSLPGRNAKLALSYHF</sequence>
<evidence type="ECO:0000259" key="12">
    <source>
        <dbReference type="Pfam" id="PF00593"/>
    </source>
</evidence>
<protein>
    <submittedName>
        <fullName evidence="14">TonB-dependent receptor</fullName>
    </submittedName>
</protein>
<feature type="domain" description="TonB-dependent receptor-like beta-barrel" evidence="12">
    <location>
        <begin position="301"/>
        <end position="762"/>
    </location>
</feature>
<dbReference type="InterPro" id="IPR036942">
    <property type="entry name" value="Beta-barrel_TonB_sf"/>
</dbReference>
<dbReference type="Pfam" id="PF00593">
    <property type="entry name" value="TonB_dep_Rec_b-barrel"/>
    <property type="match status" value="1"/>
</dbReference>
<dbReference type="OrthoDB" id="9764669at2"/>
<evidence type="ECO:0000256" key="11">
    <source>
        <dbReference type="SAM" id="MobiDB-lite"/>
    </source>
</evidence>
<evidence type="ECO:0000256" key="6">
    <source>
        <dbReference type="ARBA" id="ARBA00023077"/>
    </source>
</evidence>
<dbReference type="GO" id="GO:0044718">
    <property type="term" value="P:siderophore transmembrane transport"/>
    <property type="evidence" value="ECO:0007669"/>
    <property type="project" value="TreeGrafter"/>
</dbReference>
<keyword evidence="3 9" id="KW-0813">Transport</keyword>
<dbReference type="RefSeq" id="WP_011497546.1">
    <property type="nucleotide sequence ID" value="NC_007954.1"/>
</dbReference>
<keyword evidence="14" id="KW-0675">Receptor</keyword>
<name>Q12JH5_SHEDO</name>
<dbReference type="Gene3D" id="2.40.170.20">
    <property type="entry name" value="TonB-dependent receptor, beta-barrel domain"/>
    <property type="match status" value="1"/>
</dbReference>
<dbReference type="PANTHER" id="PTHR30069">
    <property type="entry name" value="TONB-DEPENDENT OUTER MEMBRANE RECEPTOR"/>
    <property type="match status" value="1"/>
</dbReference>
<feature type="compositionally biased region" description="Polar residues" evidence="11">
    <location>
        <begin position="293"/>
        <end position="302"/>
    </location>
</feature>
<dbReference type="Gene3D" id="2.170.130.10">
    <property type="entry name" value="TonB-dependent receptor, plug domain"/>
    <property type="match status" value="1"/>
</dbReference>
<dbReference type="STRING" id="318161.Sden_3124"/>
<dbReference type="EMBL" id="CP000302">
    <property type="protein sequence ID" value="ABE56401.1"/>
    <property type="molecule type" value="Genomic_DNA"/>
</dbReference>
<reference evidence="14 15" key="1">
    <citation type="submission" date="2006-03" db="EMBL/GenBank/DDBJ databases">
        <title>Complete sequence of Shewanella denitrificans OS217.</title>
        <authorList>
            <consortium name="US DOE Joint Genome Institute"/>
            <person name="Copeland A."/>
            <person name="Lucas S."/>
            <person name="Lapidus A."/>
            <person name="Barry K."/>
            <person name="Detter J.C."/>
            <person name="Glavina del Rio T."/>
            <person name="Hammon N."/>
            <person name="Israni S."/>
            <person name="Dalin E."/>
            <person name="Tice H."/>
            <person name="Pitluck S."/>
            <person name="Brettin T."/>
            <person name="Bruce D."/>
            <person name="Han C."/>
            <person name="Tapia R."/>
            <person name="Gilna P."/>
            <person name="Kiss H."/>
            <person name="Schmutz J."/>
            <person name="Larimer F."/>
            <person name="Land M."/>
            <person name="Hauser L."/>
            <person name="Kyrpides N."/>
            <person name="Lykidis A."/>
            <person name="Richardson P."/>
        </authorList>
    </citation>
    <scope>NUCLEOTIDE SEQUENCE [LARGE SCALE GENOMIC DNA]</scope>
    <source>
        <strain evidence="15">OS217 / ATCC BAA-1090 / DSM 15013</strain>
    </source>
</reference>